<dbReference type="GO" id="GO:0005886">
    <property type="term" value="C:plasma membrane"/>
    <property type="evidence" value="ECO:0007669"/>
    <property type="project" value="TreeGrafter"/>
</dbReference>
<name>W5SYY1_9SPIR</name>
<evidence type="ECO:0000256" key="1">
    <source>
        <dbReference type="SAM" id="MobiDB-lite"/>
    </source>
</evidence>
<dbReference type="SUPFAM" id="SSF82714">
    <property type="entry name" value="Multidrug efflux transporter AcrB TolC docking domain, DN and DC subdomains"/>
    <property type="match status" value="2"/>
</dbReference>
<keyword evidence="2" id="KW-1133">Transmembrane helix</keyword>
<dbReference type="eggNOG" id="COG0841">
    <property type="taxonomic scope" value="Bacteria"/>
</dbReference>
<dbReference type="SUPFAM" id="SSF82866">
    <property type="entry name" value="Multidrug efflux transporter AcrB transmembrane domain"/>
    <property type="match status" value="2"/>
</dbReference>
<protein>
    <submittedName>
        <fullName evidence="3">Acriflavin resistance plasma membrane protein</fullName>
    </submittedName>
</protein>
<reference evidence="3" key="1">
    <citation type="submission" date="2013-04" db="EMBL/GenBank/DDBJ databases">
        <title>Comparative Genomics of Relapsing Fever Spirochetes.</title>
        <authorList>
            <person name="Schwan T.G."/>
            <person name="Raffel S.J."/>
            <person name="Porcella S.F."/>
            <person name="Martens C.A."/>
            <person name="Bruno D.P."/>
            <person name="Ricklefs S.M."/>
            <person name="Barbian K.B."/>
        </authorList>
    </citation>
    <scope>NUCLEOTIDE SEQUENCE [LARGE SCALE GENOMIC DNA]</scope>
    <source>
        <strain evidence="3">Co53</strain>
    </source>
</reference>
<dbReference type="PANTHER" id="PTHR32063:SF0">
    <property type="entry name" value="SWARMING MOTILITY PROTEIN SWRC"/>
    <property type="match status" value="1"/>
</dbReference>
<feature type="transmembrane region" description="Helical" evidence="2">
    <location>
        <begin position="897"/>
        <end position="917"/>
    </location>
</feature>
<dbReference type="EMBL" id="CP005745">
    <property type="protein sequence ID" value="AHH10296.1"/>
    <property type="molecule type" value="Genomic_DNA"/>
</dbReference>
<sequence length="1090" mass="121664">MLIKKIVDKPITMLILFSLLIMLSLYTFSRLKIDLLPNIEENNITVSTQYAGSSAKEVEEKVTSLLEGNLSLVKNIKTITSNSFKEYSLINLQFYHGTDLDLALNEIRDALELSRNMLPQSADFPKVDRGNFGSSSLLSFVMYADRPVLELKGYANNILRPKLERLNGVGRVQVTGDGGKHILIEVSQNRLEAYGLTLSEIVPFISSQNIEFSVGNVLDNNLKYQAQVSGKFNSIKDLEDVVIAYKEPSTYSLGNNSIVQVRLRDIASIKNTAQAPENYAYYNGKPSIVLSVQKQSDANSVAVADAVNAEVEKIKLALPKDISLDIFYNSAEHIKKVIFSVVDSAYSGAVLALCIILLFLRNFRATIIIGITIPIAIILTFCLMYFANISLNVMSLSGLALSVGMLVDCSIVVIENIYRYRQKGAKLISSAILGTQEMMLPIMAATLTSICVFAPMLIFKAELGIIGDFVRDFAFTIVISLVASFFVAVFLVPVLSSYYVGLYTTFQKPIKNELIKKIDGVLYGIYSILERSYVNLLNYVLSRKLVFSFVVLICFILSFILLPFLNVSLMPYESSSLIDFNFNFPHKTSLDISKFYSDKILEILKSEIKVYKSIVSEINSSGFVFKVKLPLKEEVNEELLENEEDIQYRVYKRVESIYPDFSSNAFSQGGGGPFGSPPIEIKITASNFEYAKEYGELLVGLLKKKFPSLVNPRLNVREEVQIDIEIDREKAYFYGVNLETISREIRANIDGILAGKYIEDGISYDILLRLNRGNIVSLRDLDKIFIINASGIKVPLSSMSKIRKVKGITEIPREDQSLVVKLTAGIAPGENLALMTAKVVDFVTNKVPRKDGILVKFEGEYNEFASNMKQFRVIILMAILLVFGVMAAQFESLLKPFIILFTIPLTLIGVVLFYFISGEKVSVFTAIGMLMLVGVVVNTGIVLIDYINLLLKRGFDLKEALLEAGRSRFRPILMSALTSIIGLFPIAFSGSSDNSLVKPIAFTFIGGMVASTFLTLFFIPMIFEIFYKISMKKFIFFKSWILVGKTDLKGANERFSNKNKNVNSIDISKSSTKGDTKADDNSNDFFIDED</sequence>
<dbReference type="Gene3D" id="3.30.2090.10">
    <property type="entry name" value="Multidrug efflux transporter AcrB TolC docking domain, DN and DC subdomains"/>
    <property type="match status" value="2"/>
</dbReference>
<feature type="transmembrane region" description="Helical" evidence="2">
    <location>
        <begin position="337"/>
        <end position="360"/>
    </location>
</feature>
<dbReference type="RefSeq" id="WP_025407822.1">
    <property type="nucleotide sequence ID" value="NZ_CP005745.1"/>
</dbReference>
<feature type="transmembrane region" description="Helical" evidence="2">
    <location>
        <begin position="1000"/>
        <end position="1023"/>
    </location>
</feature>
<dbReference type="Gene3D" id="3.30.70.1440">
    <property type="entry name" value="Multidrug efflux transporter AcrB pore domain"/>
    <property type="match status" value="1"/>
</dbReference>
<feature type="transmembrane region" description="Helical" evidence="2">
    <location>
        <begin position="473"/>
        <end position="501"/>
    </location>
</feature>
<dbReference type="Gene3D" id="3.30.70.1320">
    <property type="entry name" value="Multidrug efflux transporter AcrB pore domain like"/>
    <property type="match status" value="1"/>
</dbReference>
<evidence type="ECO:0000313" key="3">
    <source>
        <dbReference type="EMBL" id="AHH10296.1"/>
    </source>
</evidence>
<dbReference type="HOGENOM" id="CLU_002755_1_2_12"/>
<dbReference type="PANTHER" id="PTHR32063">
    <property type="match status" value="1"/>
</dbReference>
<dbReference type="OrthoDB" id="366306at2"/>
<feature type="region of interest" description="Disordered" evidence="1">
    <location>
        <begin position="1068"/>
        <end position="1090"/>
    </location>
</feature>
<feature type="transmembrane region" description="Helical" evidence="2">
    <location>
        <begin position="439"/>
        <end position="461"/>
    </location>
</feature>
<dbReference type="GO" id="GO:0042910">
    <property type="term" value="F:xenobiotic transmembrane transporter activity"/>
    <property type="evidence" value="ECO:0007669"/>
    <property type="project" value="TreeGrafter"/>
</dbReference>
<dbReference type="InterPro" id="IPR001036">
    <property type="entry name" value="Acrflvin-R"/>
</dbReference>
<feature type="transmembrane region" description="Helical" evidence="2">
    <location>
        <begin position="399"/>
        <end position="418"/>
    </location>
</feature>
<evidence type="ECO:0000256" key="2">
    <source>
        <dbReference type="SAM" id="Phobius"/>
    </source>
</evidence>
<dbReference type="AlphaFoldDB" id="W5SYY1"/>
<proteinExistence type="predicted"/>
<feature type="transmembrane region" description="Helical" evidence="2">
    <location>
        <begin position="545"/>
        <end position="565"/>
    </location>
</feature>
<keyword evidence="2" id="KW-0472">Membrane</keyword>
<keyword evidence="2" id="KW-0812">Transmembrane</keyword>
<feature type="transmembrane region" description="Helical" evidence="2">
    <location>
        <begin position="923"/>
        <end position="951"/>
    </location>
</feature>
<dbReference type="Proteomes" id="UP000019330">
    <property type="component" value="Chromosome"/>
</dbReference>
<accession>W5SYY1</accession>
<dbReference type="Gene3D" id="3.30.70.1430">
    <property type="entry name" value="Multidrug efflux transporter AcrB pore domain"/>
    <property type="match status" value="2"/>
</dbReference>
<evidence type="ECO:0000313" key="4">
    <source>
        <dbReference type="Proteomes" id="UP000019330"/>
    </source>
</evidence>
<gene>
    <name evidence="3" type="ORF">BCO_0101100</name>
</gene>
<organism evidence="3 4">
    <name type="scientific">Borrelia coriaceae ATCC 43381</name>
    <dbReference type="NCBI Taxonomy" id="1408429"/>
    <lineage>
        <taxon>Bacteria</taxon>
        <taxon>Pseudomonadati</taxon>
        <taxon>Spirochaetota</taxon>
        <taxon>Spirochaetia</taxon>
        <taxon>Spirochaetales</taxon>
        <taxon>Borreliaceae</taxon>
        <taxon>Borrelia</taxon>
    </lineage>
</organism>
<dbReference type="InterPro" id="IPR027463">
    <property type="entry name" value="AcrB_DN_DC_subdom"/>
</dbReference>
<dbReference type="Gene3D" id="1.20.1640.10">
    <property type="entry name" value="Multidrug efflux transporter AcrB transmembrane domain"/>
    <property type="match status" value="2"/>
</dbReference>
<dbReference type="STRING" id="1313292.BCO_0101100"/>
<feature type="transmembrane region" description="Helical" evidence="2">
    <location>
        <begin position="871"/>
        <end position="890"/>
    </location>
</feature>
<dbReference type="PATRIC" id="fig|1313292.3.peg.139"/>
<keyword evidence="4" id="KW-1185">Reference proteome</keyword>
<dbReference type="PRINTS" id="PR00702">
    <property type="entry name" value="ACRIFLAVINRP"/>
</dbReference>
<dbReference type="Pfam" id="PF00873">
    <property type="entry name" value="ACR_tran"/>
    <property type="match status" value="1"/>
</dbReference>
<feature type="transmembrane region" description="Helical" evidence="2">
    <location>
        <begin position="972"/>
        <end position="988"/>
    </location>
</feature>
<dbReference type="SUPFAM" id="SSF82693">
    <property type="entry name" value="Multidrug efflux transporter AcrB pore domain, PN1, PN2, PC1 and PC2 subdomains"/>
    <property type="match status" value="2"/>
</dbReference>
<feature type="transmembrane region" description="Helical" evidence="2">
    <location>
        <begin position="367"/>
        <end position="387"/>
    </location>
</feature>